<protein>
    <submittedName>
        <fullName evidence="2">Uncharacterized protein</fullName>
    </submittedName>
</protein>
<feature type="compositionally biased region" description="Polar residues" evidence="1">
    <location>
        <begin position="8"/>
        <end position="26"/>
    </location>
</feature>
<keyword evidence="3" id="KW-1185">Reference proteome</keyword>
<dbReference type="AlphaFoldDB" id="A0A2P4ZSN2"/>
<evidence type="ECO:0000313" key="3">
    <source>
        <dbReference type="Proteomes" id="UP000054821"/>
    </source>
</evidence>
<comment type="caution">
    <text evidence="2">The sequence shown here is derived from an EMBL/GenBank/DDBJ whole genome shotgun (WGS) entry which is preliminary data.</text>
</comment>
<sequence length="199" mass="22226">MGQPDFEFSTSSTDGCPTPTSSTRADATFTNEKDADSLFSTCSHMEHHPIANRPCMIRTKQAPHRYLILVDGKLRLVGSDEIRGGWLWHCLKNRGWYGFRNTASGTYLGHDGCNDWCSSKAKLLANASHHKIDEHFMPDRQINGGYTLLARKGDRLLPVVLSESDSLKLGPAEEKNGTAWEFIDTKFISTYIEVTSDAE</sequence>
<feature type="region of interest" description="Disordered" evidence="1">
    <location>
        <begin position="1"/>
        <end position="26"/>
    </location>
</feature>
<accession>A0A2P4ZSN2</accession>
<dbReference type="GeneID" id="29986108"/>
<evidence type="ECO:0000256" key="1">
    <source>
        <dbReference type="SAM" id="MobiDB-lite"/>
    </source>
</evidence>
<proteinExistence type="predicted"/>
<dbReference type="Proteomes" id="UP000054821">
    <property type="component" value="Unassembled WGS sequence"/>
</dbReference>
<name>A0A2P4ZSN2_9HYPO</name>
<dbReference type="PANTHER" id="PTHR39697">
    <property type="entry name" value="RICIN B LECTIN DOMAIN-CONTAINING PROTEIN-RELATED"/>
    <property type="match status" value="1"/>
</dbReference>
<evidence type="ECO:0000313" key="2">
    <source>
        <dbReference type="EMBL" id="PON27304.1"/>
    </source>
</evidence>
<reference evidence="2 3" key="1">
    <citation type="journal article" date="2016" name="Genome Announc.">
        <title>Draft Whole-Genome Sequence of Trichoderma gamsii T6085, a Promising Biocontrol Agent of Fusarium Head Blight on Wheat.</title>
        <authorList>
            <person name="Baroncelli R."/>
            <person name="Zapparata A."/>
            <person name="Piaggeschi G."/>
            <person name="Sarrocco S."/>
            <person name="Vannacci G."/>
        </authorList>
    </citation>
    <scope>NUCLEOTIDE SEQUENCE [LARGE SCALE GENOMIC DNA]</scope>
    <source>
        <strain evidence="2 3">T6085</strain>
    </source>
</reference>
<dbReference type="EMBL" id="JPDN02000010">
    <property type="protein sequence ID" value="PON27304.1"/>
    <property type="molecule type" value="Genomic_DNA"/>
</dbReference>
<gene>
    <name evidence="2" type="ORF">TGAM01_v203685</name>
</gene>
<dbReference type="RefSeq" id="XP_018660743.1">
    <property type="nucleotide sequence ID" value="XM_018806025.1"/>
</dbReference>
<organism evidence="2 3">
    <name type="scientific">Trichoderma gamsii</name>
    <dbReference type="NCBI Taxonomy" id="398673"/>
    <lineage>
        <taxon>Eukaryota</taxon>
        <taxon>Fungi</taxon>
        <taxon>Dikarya</taxon>
        <taxon>Ascomycota</taxon>
        <taxon>Pezizomycotina</taxon>
        <taxon>Sordariomycetes</taxon>
        <taxon>Hypocreomycetidae</taxon>
        <taxon>Hypocreales</taxon>
        <taxon>Hypocreaceae</taxon>
        <taxon>Trichoderma</taxon>
    </lineage>
</organism>
<dbReference type="PANTHER" id="PTHR39697:SF2">
    <property type="entry name" value="CYANOVIRIN-N DOMAIN-CONTAINING PROTEIN"/>
    <property type="match status" value="1"/>
</dbReference>